<proteinExistence type="predicted"/>
<accession>A0A2Z6ES09</accession>
<reference evidence="1 2" key="1">
    <citation type="journal article" date="2018" name="Microbes Environ.">
        <title>Comparative Genomic Insights into Endofungal Lifestyles of Two Bacterial Endosymbionts, Mycoavidus cysteinexigens and Burkholderia rhizoxinica.</title>
        <authorList>
            <person name="Sharmin D."/>
            <person name="Guo Y."/>
            <person name="Nishizawa T."/>
            <person name="Ohshima S."/>
            <person name="Sato Y."/>
            <person name="Takashima Y."/>
            <person name="Narisawa K."/>
            <person name="Ohta H."/>
        </authorList>
    </citation>
    <scope>NUCLEOTIDE SEQUENCE [LARGE SCALE GENOMIC DNA]</scope>
    <source>
        <strain evidence="1 2">B1-EB</strain>
    </source>
</reference>
<protein>
    <submittedName>
        <fullName evidence="1">Branched-chain amino acid aminotransferase</fullName>
    </submittedName>
</protein>
<dbReference type="AlphaFoldDB" id="A0A2Z6ES09"/>
<dbReference type="RefSeq" id="WP_045363905.1">
    <property type="nucleotide sequence ID" value="NZ_AP018150.1"/>
</dbReference>
<gene>
    <name evidence="1" type="ORF">MCB1EB_0030</name>
</gene>
<keyword evidence="1" id="KW-0032">Aminotransferase</keyword>
<dbReference type="GO" id="GO:0008483">
    <property type="term" value="F:transaminase activity"/>
    <property type="evidence" value="ECO:0007669"/>
    <property type="project" value="UniProtKB-KW"/>
</dbReference>
<evidence type="ECO:0000313" key="1">
    <source>
        <dbReference type="EMBL" id="BBE08191.1"/>
    </source>
</evidence>
<organism evidence="1 2">
    <name type="scientific">Mycoavidus cysteinexigens</name>
    <dbReference type="NCBI Taxonomy" id="1553431"/>
    <lineage>
        <taxon>Bacteria</taxon>
        <taxon>Pseudomonadati</taxon>
        <taxon>Pseudomonadota</taxon>
        <taxon>Betaproteobacteria</taxon>
        <taxon>Burkholderiales</taxon>
        <taxon>Burkholderiaceae</taxon>
        <taxon>Mycoavidus</taxon>
    </lineage>
</organism>
<evidence type="ECO:0000313" key="2">
    <source>
        <dbReference type="Proteomes" id="UP000282597"/>
    </source>
</evidence>
<dbReference type="Proteomes" id="UP000282597">
    <property type="component" value="Chromosome"/>
</dbReference>
<sequence>MLVLNIEKEKALGNNFYFFISRKGECFIPGLTAGLVEAILNFNNTSAVVARHKNLSSTEESLTIAGAVC</sequence>
<dbReference type="EMBL" id="AP018150">
    <property type="protein sequence ID" value="BBE08191.1"/>
    <property type="molecule type" value="Genomic_DNA"/>
</dbReference>
<name>A0A2Z6ES09_9BURK</name>
<keyword evidence="1" id="KW-0808">Transferase</keyword>
<dbReference type="KEGG" id="mcys:MCB1EB_0030"/>
<keyword evidence="2" id="KW-1185">Reference proteome</keyword>